<organism evidence="2 3">
    <name type="scientific">Paraphaeosphaeria minitans</name>
    <dbReference type="NCBI Taxonomy" id="565426"/>
    <lineage>
        <taxon>Eukaryota</taxon>
        <taxon>Fungi</taxon>
        <taxon>Dikarya</taxon>
        <taxon>Ascomycota</taxon>
        <taxon>Pezizomycotina</taxon>
        <taxon>Dothideomycetes</taxon>
        <taxon>Pleosporomycetidae</taxon>
        <taxon>Pleosporales</taxon>
        <taxon>Massarineae</taxon>
        <taxon>Didymosphaeriaceae</taxon>
        <taxon>Paraphaeosphaeria</taxon>
    </lineage>
</organism>
<reference evidence="2" key="1">
    <citation type="journal article" date="2020" name="Mol. Plant Microbe Interact.">
        <title>Genome Sequence of the Biocontrol Agent Coniothyrium minitans strain Conio (IMI 134523).</title>
        <authorList>
            <person name="Patel D."/>
            <person name="Shittu T.A."/>
            <person name="Baroncelli R."/>
            <person name="Muthumeenakshi S."/>
            <person name="Osborne T.H."/>
            <person name="Janganan T.K."/>
            <person name="Sreenivasaprasad S."/>
        </authorList>
    </citation>
    <scope>NUCLEOTIDE SEQUENCE</scope>
    <source>
        <strain evidence="2">Conio</strain>
    </source>
</reference>
<dbReference type="Proteomes" id="UP000756921">
    <property type="component" value="Unassembled WGS sequence"/>
</dbReference>
<gene>
    <name evidence="2" type="ORF">PMIN01_03840</name>
</gene>
<feature type="region of interest" description="Disordered" evidence="1">
    <location>
        <begin position="1"/>
        <end position="32"/>
    </location>
</feature>
<evidence type="ECO:0000313" key="2">
    <source>
        <dbReference type="EMBL" id="KAF9738557.1"/>
    </source>
</evidence>
<feature type="region of interest" description="Disordered" evidence="1">
    <location>
        <begin position="60"/>
        <end position="81"/>
    </location>
</feature>
<feature type="compositionally biased region" description="Basic and acidic residues" evidence="1">
    <location>
        <begin position="64"/>
        <end position="80"/>
    </location>
</feature>
<sequence>MADMASLNLRGAGNANHNNGGNTGANDGVAKSTTTPSPLDIYYLVGRQSRLDYPSQLRISCAPEPKRSQRHRQPEPDEHGPMVPTCDILCIPVLNQASSNASFWGWAAINDFEGQIHVEKQQKVVDNRVAYADTVTADATFEEIVETFKMAGLIEMGVDGKPRIKLCTDEDGKSNGDVL</sequence>
<evidence type="ECO:0000256" key="1">
    <source>
        <dbReference type="SAM" id="MobiDB-lite"/>
    </source>
</evidence>
<evidence type="ECO:0000313" key="3">
    <source>
        <dbReference type="Proteomes" id="UP000756921"/>
    </source>
</evidence>
<proteinExistence type="predicted"/>
<protein>
    <submittedName>
        <fullName evidence="2">Uncharacterized protein</fullName>
    </submittedName>
</protein>
<comment type="caution">
    <text evidence="2">The sequence shown here is derived from an EMBL/GenBank/DDBJ whole genome shotgun (WGS) entry which is preliminary data.</text>
</comment>
<dbReference type="EMBL" id="WJXW01000003">
    <property type="protein sequence ID" value="KAF9738557.1"/>
    <property type="molecule type" value="Genomic_DNA"/>
</dbReference>
<dbReference type="AlphaFoldDB" id="A0A9P6GMS2"/>
<keyword evidence="3" id="KW-1185">Reference proteome</keyword>
<name>A0A9P6GMS2_9PLEO</name>
<accession>A0A9P6GMS2</accession>
<feature type="compositionally biased region" description="Low complexity" evidence="1">
    <location>
        <begin position="11"/>
        <end position="30"/>
    </location>
</feature>